<proteinExistence type="predicted"/>
<dbReference type="RefSeq" id="WP_016708574.1">
    <property type="nucleotide sequence ID" value="NZ_JAVIFY010000006.1"/>
</dbReference>
<organism evidence="1 2">
    <name type="scientific">Pseudoalteromonas haloplanktis</name>
    <name type="common">Alteromonas haloplanktis</name>
    <dbReference type="NCBI Taxonomy" id="228"/>
    <lineage>
        <taxon>Bacteria</taxon>
        <taxon>Pseudomonadati</taxon>
        <taxon>Pseudomonadota</taxon>
        <taxon>Gammaproteobacteria</taxon>
        <taxon>Alteromonadales</taxon>
        <taxon>Pseudoalteromonadaceae</taxon>
        <taxon>Pseudoalteromonas</taxon>
    </lineage>
</organism>
<comment type="caution">
    <text evidence="1">The sequence shown here is derived from an EMBL/GenBank/DDBJ whole genome shotgun (WGS) entry which is preliminary data.</text>
</comment>
<accession>A0ABU1BEG7</accession>
<evidence type="ECO:0000313" key="1">
    <source>
        <dbReference type="EMBL" id="MDQ9092007.1"/>
    </source>
</evidence>
<gene>
    <name evidence="1" type="ORF">RC083_10435</name>
</gene>
<evidence type="ECO:0008006" key="3">
    <source>
        <dbReference type="Google" id="ProtNLM"/>
    </source>
</evidence>
<dbReference type="Proteomes" id="UP001226574">
    <property type="component" value="Unassembled WGS sequence"/>
</dbReference>
<keyword evidence="2" id="KW-1185">Reference proteome</keyword>
<protein>
    <recommendedName>
        <fullName evidence="3">Orphan protein</fullName>
    </recommendedName>
</protein>
<reference evidence="1 2" key="1">
    <citation type="submission" date="2023-08" db="EMBL/GenBank/DDBJ databases">
        <title>Pseudoalteromonas haloplanktis LL1 genome.</title>
        <authorList>
            <person name="Wu S."/>
        </authorList>
    </citation>
    <scope>NUCLEOTIDE SEQUENCE [LARGE SCALE GENOMIC DNA]</scope>
    <source>
        <strain evidence="1 2">LL1</strain>
    </source>
</reference>
<evidence type="ECO:0000313" key="2">
    <source>
        <dbReference type="Proteomes" id="UP001226574"/>
    </source>
</evidence>
<name>A0ABU1BEG7_PSEHA</name>
<dbReference type="EMBL" id="JAVIFY010000006">
    <property type="protein sequence ID" value="MDQ9092007.1"/>
    <property type="molecule type" value="Genomic_DNA"/>
</dbReference>
<sequence>MQTVLKREEIDFIFDLYHHAECDEATTEDLEPETEKLDTAQSATIYKTSYLT</sequence>